<gene>
    <name evidence="2" type="ORF">V9T40_003816</name>
</gene>
<dbReference type="SUPFAM" id="SSF52047">
    <property type="entry name" value="RNI-like"/>
    <property type="match status" value="1"/>
</dbReference>
<sequence length="496" mass="57850">MIPQELIQPTGLEHHLDALNLCPVETADKHGNRGEKQSENGSIDGGVNDLPQEMLIEIIHHLPPRDRKIAKLVCRHWADACNDIRFLRKEKLVLCGIYGLDKILEVLKCSRRTMLNFDFHNVNFTGYETQFWQQRGHNIRELKFVDCVFDDSTMKDIFLCCNQLLNLSLNHRVEQYHTPSKPLISKSVIDKVLEKSKVKSNLKSLHIEVPTCSYLNNYIFWGIFTAFPSITEVEFSCDRLDDSFQSLCLDDEELHSVDKLSFASFLNKLQLSASSIEKLDFQLNRFTTFTTEAIAKVKNLTRLKTLTLHSDAVKPWPSQTIVDFVCRQSSLEYVTFVAPFSITNEDSTEFLVNLLDKCPKLRHLEVRIDEMNISNELFNKLAKSGLRTLKMECTSIQINTAFNVKEPNRKLQNLYLYELRRNGEVSCKFIETFRNLRFLYVRYVSDAVLEAIWKYQSESHRHNDDLFRIRRPGIRLSKFSRKNKLDAFLEYQQWTT</sequence>
<evidence type="ECO:0000259" key="1">
    <source>
        <dbReference type="PROSITE" id="PS50181"/>
    </source>
</evidence>
<feature type="domain" description="F-box" evidence="1">
    <location>
        <begin position="44"/>
        <end position="90"/>
    </location>
</feature>
<dbReference type="Pfam" id="PF12937">
    <property type="entry name" value="F-box-like"/>
    <property type="match status" value="1"/>
</dbReference>
<comment type="caution">
    <text evidence="2">The sequence shown here is derived from an EMBL/GenBank/DDBJ whole genome shotgun (WGS) entry which is preliminary data.</text>
</comment>
<keyword evidence="3" id="KW-1185">Reference proteome</keyword>
<dbReference type="PANTHER" id="PTHR16134">
    <property type="entry name" value="F-BOX/TPR REPEAT PROTEIN POF3"/>
    <property type="match status" value="1"/>
</dbReference>
<dbReference type="InterPro" id="IPR032675">
    <property type="entry name" value="LRR_dom_sf"/>
</dbReference>
<dbReference type="SUPFAM" id="SSF81383">
    <property type="entry name" value="F-box domain"/>
    <property type="match status" value="1"/>
</dbReference>
<dbReference type="SMART" id="SM00256">
    <property type="entry name" value="FBOX"/>
    <property type="match status" value="1"/>
</dbReference>
<proteinExistence type="predicted"/>
<evidence type="ECO:0000313" key="2">
    <source>
        <dbReference type="EMBL" id="KAK7603817.1"/>
    </source>
</evidence>
<dbReference type="Gene3D" id="3.80.10.10">
    <property type="entry name" value="Ribonuclease Inhibitor"/>
    <property type="match status" value="1"/>
</dbReference>
<dbReference type="Gene3D" id="1.20.1280.50">
    <property type="match status" value="1"/>
</dbReference>
<dbReference type="PANTHER" id="PTHR16134:SF119">
    <property type="entry name" value="AT02038P-RELATED"/>
    <property type="match status" value="1"/>
</dbReference>
<accession>A0AAN9TS02</accession>
<dbReference type="Proteomes" id="UP001367676">
    <property type="component" value="Unassembled WGS sequence"/>
</dbReference>
<protein>
    <recommendedName>
        <fullName evidence="1">F-box domain-containing protein</fullName>
    </recommendedName>
</protein>
<organism evidence="2 3">
    <name type="scientific">Parthenolecanium corni</name>
    <dbReference type="NCBI Taxonomy" id="536013"/>
    <lineage>
        <taxon>Eukaryota</taxon>
        <taxon>Metazoa</taxon>
        <taxon>Ecdysozoa</taxon>
        <taxon>Arthropoda</taxon>
        <taxon>Hexapoda</taxon>
        <taxon>Insecta</taxon>
        <taxon>Pterygota</taxon>
        <taxon>Neoptera</taxon>
        <taxon>Paraneoptera</taxon>
        <taxon>Hemiptera</taxon>
        <taxon>Sternorrhyncha</taxon>
        <taxon>Coccoidea</taxon>
        <taxon>Coccidae</taxon>
        <taxon>Parthenolecanium</taxon>
    </lineage>
</organism>
<evidence type="ECO:0000313" key="3">
    <source>
        <dbReference type="Proteomes" id="UP001367676"/>
    </source>
</evidence>
<dbReference type="EMBL" id="JBBCAQ010000006">
    <property type="protein sequence ID" value="KAK7603817.1"/>
    <property type="molecule type" value="Genomic_DNA"/>
</dbReference>
<reference evidence="2 3" key="1">
    <citation type="submission" date="2024-03" db="EMBL/GenBank/DDBJ databases">
        <title>Adaptation during the transition from Ophiocordyceps entomopathogen to insect associate is accompanied by gene loss and intensified selection.</title>
        <authorList>
            <person name="Ward C.M."/>
            <person name="Onetto C.A."/>
            <person name="Borneman A.R."/>
        </authorList>
    </citation>
    <scope>NUCLEOTIDE SEQUENCE [LARGE SCALE GENOMIC DNA]</scope>
    <source>
        <strain evidence="2">AWRI1</strain>
        <tissue evidence="2">Single Adult Female</tissue>
    </source>
</reference>
<dbReference type="InterPro" id="IPR036047">
    <property type="entry name" value="F-box-like_dom_sf"/>
</dbReference>
<dbReference type="AlphaFoldDB" id="A0AAN9TS02"/>
<name>A0AAN9TS02_9HEMI</name>
<dbReference type="PROSITE" id="PS50181">
    <property type="entry name" value="FBOX"/>
    <property type="match status" value="1"/>
</dbReference>
<dbReference type="InterPro" id="IPR001810">
    <property type="entry name" value="F-box_dom"/>
</dbReference>